<dbReference type="Proteomes" id="UP000295447">
    <property type="component" value="Unassembled WGS sequence"/>
</dbReference>
<sequence length="81" mass="8925">MARLAPRERDLAAVLGGPVDVLAAYQAEAGPVSPRAAALELFDVWWSLAEIAEYVQLFRQPHADSLDSKESWQNLTEYVPG</sequence>
<dbReference type="RefSeq" id="WP_134124032.1">
    <property type="nucleotide sequence ID" value="NZ_SODF01000004.1"/>
</dbReference>
<accession>A0A4R7ZD49</accession>
<name>A0A4R7ZD49_9ACTN</name>
<organism evidence="1 2">
    <name type="scientific">Kribbella kalugense</name>
    <dbReference type="NCBI Taxonomy" id="2512221"/>
    <lineage>
        <taxon>Bacteria</taxon>
        <taxon>Bacillati</taxon>
        <taxon>Actinomycetota</taxon>
        <taxon>Actinomycetes</taxon>
        <taxon>Propionibacteriales</taxon>
        <taxon>Kribbellaceae</taxon>
        <taxon>Kribbella</taxon>
    </lineage>
</organism>
<reference evidence="1 2" key="1">
    <citation type="submission" date="2019-03" db="EMBL/GenBank/DDBJ databases">
        <title>Genomic Encyclopedia of Type Strains, Phase III (KMG-III): the genomes of soil and plant-associated and newly described type strains.</title>
        <authorList>
            <person name="Whitman W."/>
        </authorList>
    </citation>
    <scope>NUCLEOTIDE SEQUENCE [LARGE SCALE GENOMIC DNA]</scope>
    <source>
        <strain evidence="1 2">VKM Ac-2570</strain>
    </source>
</reference>
<evidence type="ECO:0000313" key="2">
    <source>
        <dbReference type="Proteomes" id="UP000295447"/>
    </source>
</evidence>
<proteinExistence type="predicted"/>
<keyword evidence="2" id="KW-1185">Reference proteome</keyword>
<dbReference type="EMBL" id="SODF01000004">
    <property type="protein sequence ID" value="TDW14038.1"/>
    <property type="molecule type" value="Genomic_DNA"/>
</dbReference>
<dbReference type="AlphaFoldDB" id="A0A4R7ZD49"/>
<gene>
    <name evidence="1" type="ORF">EV650_7618</name>
</gene>
<comment type="caution">
    <text evidence="1">The sequence shown here is derived from an EMBL/GenBank/DDBJ whole genome shotgun (WGS) entry which is preliminary data.</text>
</comment>
<dbReference type="OrthoDB" id="115252at2"/>
<protein>
    <submittedName>
        <fullName evidence="1">Uncharacterized protein</fullName>
    </submittedName>
</protein>
<evidence type="ECO:0000313" key="1">
    <source>
        <dbReference type="EMBL" id="TDW14038.1"/>
    </source>
</evidence>